<comment type="caution">
    <text evidence="1">The sequence shown here is derived from an EMBL/GenBank/DDBJ whole genome shotgun (WGS) entry which is preliminary data.</text>
</comment>
<sequence length="63" mass="7385">YMTRRGNSRILTLYVDPKKQFRASKDITPMSVHNIHSFYESESSKSSIEEMVDIDIETLTMEQ</sequence>
<feature type="non-terminal residue" evidence="1">
    <location>
        <position position="1"/>
    </location>
</feature>
<gene>
    <name evidence="1" type="ORF">Tci_906976</name>
</gene>
<dbReference type="EMBL" id="BKCJ011453480">
    <property type="protein sequence ID" value="GFD35007.1"/>
    <property type="molecule type" value="Genomic_DNA"/>
</dbReference>
<dbReference type="AlphaFoldDB" id="A0A699VI89"/>
<reference evidence="1" key="1">
    <citation type="journal article" date="2019" name="Sci. Rep.">
        <title>Draft genome of Tanacetum cinerariifolium, the natural source of mosquito coil.</title>
        <authorList>
            <person name="Yamashiro T."/>
            <person name="Shiraishi A."/>
            <person name="Satake H."/>
            <person name="Nakayama K."/>
        </authorList>
    </citation>
    <scope>NUCLEOTIDE SEQUENCE</scope>
</reference>
<accession>A0A699VI89</accession>
<organism evidence="1">
    <name type="scientific">Tanacetum cinerariifolium</name>
    <name type="common">Dalmatian daisy</name>
    <name type="synonym">Chrysanthemum cinerariifolium</name>
    <dbReference type="NCBI Taxonomy" id="118510"/>
    <lineage>
        <taxon>Eukaryota</taxon>
        <taxon>Viridiplantae</taxon>
        <taxon>Streptophyta</taxon>
        <taxon>Embryophyta</taxon>
        <taxon>Tracheophyta</taxon>
        <taxon>Spermatophyta</taxon>
        <taxon>Magnoliopsida</taxon>
        <taxon>eudicotyledons</taxon>
        <taxon>Gunneridae</taxon>
        <taxon>Pentapetalae</taxon>
        <taxon>asterids</taxon>
        <taxon>campanulids</taxon>
        <taxon>Asterales</taxon>
        <taxon>Asteraceae</taxon>
        <taxon>Asteroideae</taxon>
        <taxon>Anthemideae</taxon>
        <taxon>Anthemidinae</taxon>
        <taxon>Tanacetum</taxon>
    </lineage>
</organism>
<name>A0A699VI89_TANCI</name>
<evidence type="ECO:0000313" key="1">
    <source>
        <dbReference type="EMBL" id="GFD35007.1"/>
    </source>
</evidence>
<proteinExistence type="predicted"/>
<protein>
    <submittedName>
        <fullName evidence="1">Uncharacterized protein</fullName>
    </submittedName>
</protein>